<keyword evidence="3 6" id="KW-0812">Transmembrane</keyword>
<protein>
    <submittedName>
        <fullName evidence="8">Diguanylate cyclase</fullName>
        <ecNumber evidence="8">2.7.7.65</ecNumber>
    </submittedName>
</protein>
<organism evidence="8 9">
    <name type="scientific">Paenibacillus shirakamiensis</name>
    <dbReference type="NCBI Taxonomy" id="1265935"/>
    <lineage>
        <taxon>Bacteria</taxon>
        <taxon>Bacillati</taxon>
        <taxon>Bacillota</taxon>
        <taxon>Bacilli</taxon>
        <taxon>Bacillales</taxon>
        <taxon>Paenibacillaceae</taxon>
        <taxon>Paenibacillus</taxon>
    </lineage>
</organism>
<keyword evidence="2" id="KW-1003">Cell membrane</keyword>
<accession>A0ABS4JG83</accession>
<keyword evidence="9" id="KW-1185">Reference proteome</keyword>
<keyword evidence="4 6" id="KW-1133">Transmembrane helix</keyword>
<feature type="transmembrane region" description="Helical" evidence="6">
    <location>
        <begin position="68"/>
        <end position="90"/>
    </location>
</feature>
<evidence type="ECO:0000256" key="3">
    <source>
        <dbReference type="ARBA" id="ARBA00022692"/>
    </source>
</evidence>
<feature type="transmembrane region" description="Helical" evidence="6">
    <location>
        <begin position="96"/>
        <end position="121"/>
    </location>
</feature>
<dbReference type="NCBIfam" id="TIGR00254">
    <property type="entry name" value="GGDEF"/>
    <property type="match status" value="1"/>
</dbReference>
<dbReference type="Proteomes" id="UP001519288">
    <property type="component" value="Unassembled WGS sequence"/>
</dbReference>
<feature type="transmembrane region" description="Helical" evidence="6">
    <location>
        <begin position="133"/>
        <end position="151"/>
    </location>
</feature>
<dbReference type="PANTHER" id="PTHR45138">
    <property type="entry name" value="REGULATORY COMPONENTS OF SENSORY TRANSDUCTION SYSTEM"/>
    <property type="match status" value="1"/>
</dbReference>
<dbReference type="PANTHER" id="PTHR45138:SF9">
    <property type="entry name" value="DIGUANYLATE CYCLASE DGCM-RELATED"/>
    <property type="match status" value="1"/>
</dbReference>
<dbReference type="InterPro" id="IPR050469">
    <property type="entry name" value="Diguanylate_Cyclase"/>
</dbReference>
<evidence type="ECO:0000256" key="6">
    <source>
        <dbReference type="SAM" id="Phobius"/>
    </source>
</evidence>
<dbReference type="Pfam" id="PF07694">
    <property type="entry name" value="5TM-5TMR_LYT"/>
    <property type="match status" value="1"/>
</dbReference>
<dbReference type="SUPFAM" id="SSF55073">
    <property type="entry name" value="Nucleotide cyclase"/>
    <property type="match status" value="1"/>
</dbReference>
<sequence>MIEKLISNFTLLTTFLFFGNLLRSKYMKNKFSTVWNHAISGLFLGLFGILLMYFTFPITENATSDFRQIPILVSVYLGGVLSGGITVILIAAYRLFFIHGVSFASIIAAMNAVVTLGIALWLMPRKRLRFKNWFLVQMLALVATDLVYLVILPEDKLQPIVIFSLLSTAAGLFTYFLLRNLKKSDDLLHMMEEAAHRDFLTGLHNKRAFKAFFDQQVESSQNTSLPFSILAVDIDHFKLVNDTYGHAAGDAVLIQLADVLRDSFRPGDHIARNGGEEFIIIVDNCGQERIRRTAERLRTNVERFAFILPTGEQLKLTVSVGAATYPDIIPENLFHKADDALYTAKKSGRNLVCLAS</sequence>
<dbReference type="Pfam" id="PF00990">
    <property type="entry name" value="GGDEF"/>
    <property type="match status" value="1"/>
</dbReference>
<gene>
    <name evidence="8" type="ORF">J2Z69_001754</name>
</gene>
<dbReference type="InterPro" id="IPR043128">
    <property type="entry name" value="Rev_trsase/Diguanyl_cyclase"/>
</dbReference>
<name>A0ABS4JG83_9BACL</name>
<keyword evidence="8" id="KW-0808">Transferase</keyword>
<dbReference type="PROSITE" id="PS50887">
    <property type="entry name" value="GGDEF"/>
    <property type="match status" value="1"/>
</dbReference>
<dbReference type="InterPro" id="IPR029787">
    <property type="entry name" value="Nucleotide_cyclase"/>
</dbReference>
<dbReference type="InterPro" id="IPR011620">
    <property type="entry name" value="Sig_transdc_His_kinase_LytS_TM"/>
</dbReference>
<keyword evidence="5 6" id="KW-0472">Membrane</keyword>
<dbReference type="Gene3D" id="1.10.1760.20">
    <property type="match status" value="1"/>
</dbReference>
<dbReference type="CDD" id="cd01949">
    <property type="entry name" value="GGDEF"/>
    <property type="match status" value="1"/>
</dbReference>
<evidence type="ECO:0000256" key="5">
    <source>
        <dbReference type="ARBA" id="ARBA00023136"/>
    </source>
</evidence>
<dbReference type="EC" id="2.7.7.65" evidence="8"/>
<dbReference type="RefSeq" id="WP_209861144.1">
    <property type="nucleotide sequence ID" value="NZ_JAGGLD010000002.1"/>
</dbReference>
<dbReference type="EMBL" id="JAGGLD010000002">
    <property type="protein sequence ID" value="MBP2000723.1"/>
    <property type="molecule type" value="Genomic_DNA"/>
</dbReference>
<evidence type="ECO:0000256" key="2">
    <source>
        <dbReference type="ARBA" id="ARBA00022475"/>
    </source>
</evidence>
<dbReference type="Gene3D" id="3.30.70.270">
    <property type="match status" value="1"/>
</dbReference>
<comment type="caution">
    <text evidence="8">The sequence shown here is derived from an EMBL/GenBank/DDBJ whole genome shotgun (WGS) entry which is preliminary data.</text>
</comment>
<feature type="transmembrane region" description="Helical" evidence="6">
    <location>
        <begin position="34"/>
        <end position="56"/>
    </location>
</feature>
<evidence type="ECO:0000256" key="1">
    <source>
        <dbReference type="ARBA" id="ARBA00004651"/>
    </source>
</evidence>
<reference evidence="8 9" key="1">
    <citation type="submission" date="2021-03" db="EMBL/GenBank/DDBJ databases">
        <title>Genomic Encyclopedia of Type Strains, Phase IV (KMG-IV): sequencing the most valuable type-strain genomes for metagenomic binning, comparative biology and taxonomic classification.</title>
        <authorList>
            <person name="Goeker M."/>
        </authorList>
    </citation>
    <scope>NUCLEOTIDE SEQUENCE [LARGE SCALE GENOMIC DNA]</scope>
    <source>
        <strain evidence="8 9">DSM 26806</strain>
    </source>
</reference>
<evidence type="ECO:0000256" key="4">
    <source>
        <dbReference type="ARBA" id="ARBA00022989"/>
    </source>
</evidence>
<dbReference type="SMART" id="SM00267">
    <property type="entry name" value="GGDEF"/>
    <property type="match status" value="1"/>
</dbReference>
<evidence type="ECO:0000313" key="9">
    <source>
        <dbReference type="Proteomes" id="UP001519288"/>
    </source>
</evidence>
<keyword evidence="8" id="KW-0548">Nucleotidyltransferase</keyword>
<comment type="subcellular location">
    <subcellularLocation>
        <location evidence="1">Cell membrane</location>
        <topology evidence="1">Multi-pass membrane protein</topology>
    </subcellularLocation>
</comment>
<dbReference type="InterPro" id="IPR000160">
    <property type="entry name" value="GGDEF_dom"/>
</dbReference>
<dbReference type="GO" id="GO:0052621">
    <property type="term" value="F:diguanylate cyclase activity"/>
    <property type="evidence" value="ECO:0007669"/>
    <property type="project" value="UniProtKB-EC"/>
</dbReference>
<feature type="transmembrane region" description="Helical" evidence="6">
    <location>
        <begin position="157"/>
        <end position="178"/>
    </location>
</feature>
<feature type="domain" description="GGDEF" evidence="7">
    <location>
        <begin position="225"/>
        <end position="356"/>
    </location>
</feature>
<evidence type="ECO:0000259" key="7">
    <source>
        <dbReference type="PROSITE" id="PS50887"/>
    </source>
</evidence>
<proteinExistence type="predicted"/>
<evidence type="ECO:0000313" key="8">
    <source>
        <dbReference type="EMBL" id="MBP2000723.1"/>
    </source>
</evidence>